<gene>
    <name evidence="2" type="ORF">GCM10007390_11170</name>
</gene>
<dbReference type="AlphaFoldDB" id="A0A8J3D293"/>
<reference evidence="2 3" key="1">
    <citation type="journal article" date="2014" name="Int. J. Syst. Evol. Microbiol.">
        <title>Complete genome sequence of Corynebacterium casei LMG S-19264T (=DSM 44701T), isolated from a smear-ripened cheese.</title>
        <authorList>
            <consortium name="US DOE Joint Genome Institute (JGI-PGF)"/>
            <person name="Walter F."/>
            <person name="Albersmeier A."/>
            <person name="Kalinowski J."/>
            <person name="Ruckert C."/>
        </authorList>
    </citation>
    <scope>NUCLEOTIDE SEQUENCE [LARGE SCALE GENOMIC DNA]</scope>
    <source>
        <strain evidence="2 3">KCTC 12866</strain>
    </source>
</reference>
<dbReference type="GO" id="GO:0016740">
    <property type="term" value="F:transferase activity"/>
    <property type="evidence" value="ECO:0007669"/>
    <property type="project" value="UniProtKB-KW"/>
</dbReference>
<name>A0A8J3D293_9BACT</name>
<accession>A0A8J3D293</accession>
<comment type="caution">
    <text evidence="2">The sequence shown here is derived from an EMBL/GenBank/DDBJ whole genome shotgun (WGS) entry which is preliminary data.</text>
</comment>
<keyword evidence="3" id="KW-1185">Reference proteome</keyword>
<feature type="domain" description="Glycosyltransferase 2-like" evidence="1">
    <location>
        <begin position="6"/>
        <end position="109"/>
    </location>
</feature>
<dbReference type="SUPFAM" id="SSF53448">
    <property type="entry name" value="Nucleotide-diphospho-sugar transferases"/>
    <property type="match status" value="1"/>
</dbReference>
<organism evidence="2 3">
    <name type="scientific">Persicitalea jodogahamensis</name>
    <dbReference type="NCBI Taxonomy" id="402147"/>
    <lineage>
        <taxon>Bacteria</taxon>
        <taxon>Pseudomonadati</taxon>
        <taxon>Bacteroidota</taxon>
        <taxon>Cytophagia</taxon>
        <taxon>Cytophagales</taxon>
        <taxon>Spirosomataceae</taxon>
        <taxon>Persicitalea</taxon>
    </lineage>
</organism>
<dbReference type="Gene3D" id="3.90.550.10">
    <property type="entry name" value="Spore Coat Polysaccharide Biosynthesis Protein SpsA, Chain A"/>
    <property type="match status" value="1"/>
</dbReference>
<dbReference type="InterPro" id="IPR029044">
    <property type="entry name" value="Nucleotide-diphossugar_trans"/>
</dbReference>
<proteinExistence type="predicted"/>
<evidence type="ECO:0000313" key="2">
    <source>
        <dbReference type="EMBL" id="GHB59276.1"/>
    </source>
</evidence>
<dbReference type="Pfam" id="PF00535">
    <property type="entry name" value="Glycos_transf_2"/>
    <property type="match status" value="1"/>
</dbReference>
<dbReference type="Proteomes" id="UP000598271">
    <property type="component" value="Unassembled WGS sequence"/>
</dbReference>
<evidence type="ECO:0000259" key="1">
    <source>
        <dbReference type="Pfam" id="PF00535"/>
    </source>
</evidence>
<sequence>MLITAAIVVYNNDTILLQKAINSFLDTTIDVKLFIIDNSPKDVLRTLVLDSRIKYIFNNKNLGFGKAHNIGISEAKRLNADYHLILNPDVYFARTEFDKIVNFMDANKEFGLLMPKVLYPDGKLQFLCKKSPSISILILRRFMPFFIQKMFKNKLDKYEYRDHNYDTNIIDVPYLSGCFMFFRVNTLSKVNGFDEDIFMYMEDADITLRTLKHSHTIYYSEAYIYHNYEKGSYKNFKLMLYNIHGAVVYFNKWGWKL</sequence>
<keyword evidence="2" id="KW-0808">Transferase</keyword>
<evidence type="ECO:0000313" key="3">
    <source>
        <dbReference type="Proteomes" id="UP000598271"/>
    </source>
</evidence>
<protein>
    <submittedName>
        <fullName evidence="2">Glycosyl transferase family 2</fullName>
    </submittedName>
</protein>
<dbReference type="PANTHER" id="PTHR43179:SF10">
    <property type="entry name" value="GLYCOSYL TRANSFERASE"/>
    <property type="match status" value="1"/>
</dbReference>
<dbReference type="PANTHER" id="PTHR43179">
    <property type="entry name" value="RHAMNOSYLTRANSFERASE WBBL"/>
    <property type="match status" value="1"/>
</dbReference>
<dbReference type="EMBL" id="BMXF01000001">
    <property type="protein sequence ID" value="GHB59276.1"/>
    <property type="molecule type" value="Genomic_DNA"/>
</dbReference>
<dbReference type="InterPro" id="IPR001173">
    <property type="entry name" value="Glyco_trans_2-like"/>
</dbReference>
<dbReference type="RefSeq" id="WP_229580372.1">
    <property type="nucleotide sequence ID" value="NZ_BMXF01000001.1"/>
</dbReference>